<evidence type="ECO:0000256" key="1">
    <source>
        <dbReference type="SAM" id="MobiDB-lite"/>
    </source>
</evidence>
<dbReference type="InterPro" id="IPR021403">
    <property type="entry name" value="DUF3043"/>
</dbReference>
<name>A0A6P0HLZ0_9ACTN</name>
<reference evidence="3 4" key="1">
    <citation type="journal article" date="2014" name="Int. J. Syst. Evol. Microbiol.">
        <title>Nocardioides zeae sp. nov., isolated from the stem of Zea mays.</title>
        <authorList>
            <person name="Glaeser S.P."/>
            <person name="McInroy J.A."/>
            <person name="Busse H.J."/>
            <person name="Kampfer P."/>
        </authorList>
    </citation>
    <scope>NUCLEOTIDE SEQUENCE [LARGE SCALE GENOMIC DNA]</scope>
    <source>
        <strain evidence="3 4">JCM 30728</strain>
    </source>
</reference>
<dbReference type="AlphaFoldDB" id="A0A6P0HLZ0"/>
<organism evidence="3 4">
    <name type="scientific">Nocardioides zeae</name>
    <dbReference type="NCBI Taxonomy" id="1457234"/>
    <lineage>
        <taxon>Bacteria</taxon>
        <taxon>Bacillati</taxon>
        <taxon>Actinomycetota</taxon>
        <taxon>Actinomycetes</taxon>
        <taxon>Propionibacteriales</taxon>
        <taxon>Nocardioidaceae</taxon>
        <taxon>Nocardioides</taxon>
    </lineage>
</organism>
<feature type="transmembrane region" description="Helical" evidence="2">
    <location>
        <begin position="103"/>
        <end position="121"/>
    </location>
</feature>
<feature type="compositionally biased region" description="Polar residues" evidence="1">
    <location>
        <begin position="1"/>
        <end position="12"/>
    </location>
</feature>
<dbReference type="Pfam" id="PF11241">
    <property type="entry name" value="DUF3043"/>
    <property type="match status" value="1"/>
</dbReference>
<dbReference type="RefSeq" id="WP_163773185.1">
    <property type="nucleotide sequence ID" value="NZ_JAAGXA010000011.1"/>
</dbReference>
<dbReference type="Proteomes" id="UP000468687">
    <property type="component" value="Unassembled WGS sequence"/>
</dbReference>
<dbReference type="EMBL" id="JAAGXA010000011">
    <property type="protein sequence ID" value="NEN79633.1"/>
    <property type="molecule type" value="Genomic_DNA"/>
</dbReference>
<comment type="caution">
    <text evidence="3">The sequence shown here is derived from an EMBL/GenBank/DDBJ whole genome shotgun (WGS) entry which is preliminary data.</text>
</comment>
<feature type="region of interest" description="Disordered" evidence="1">
    <location>
        <begin position="1"/>
        <end position="75"/>
    </location>
</feature>
<evidence type="ECO:0000313" key="4">
    <source>
        <dbReference type="Proteomes" id="UP000468687"/>
    </source>
</evidence>
<sequence>MFRRSSTASEKSAPSPAEEVAAGDAPRPGGKGRPTPSRREAEAAARARAKPARSRKEMNARAREDRMARQTKVREAMRTGDDRFMPQRDRGPRKRFVRDLVDTRFGFTELVLPLMLLSLVLQWSGNPSLVSTGYLIFTAMMLLIVLDLTWLRIRLRREARKRLEDPSAKGLMFYAVTRSMQIKPLRLPKPQRKIGEPMADTYR</sequence>
<evidence type="ECO:0000313" key="3">
    <source>
        <dbReference type="EMBL" id="NEN79633.1"/>
    </source>
</evidence>
<keyword evidence="2" id="KW-1133">Transmembrane helix</keyword>
<evidence type="ECO:0000256" key="2">
    <source>
        <dbReference type="SAM" id="Phobius"/>
    </source>
</evidence>
<accession>A0A6P0HLZ0</accession>
<gene>
    <name evidence="3" type="ORF">G3T38_15260</name>
</gene>
<feature type="compositionally biased region" description="Basic and acidic residues" evidence="1">
    <location>
        <begin position="54"/>
        <end position="75"/>
    </location>
</feature>
<keyword evidence="2" id="KW-0472">Membrane</keyword>
<keyword evidence="4" id="KW-1185">Reference proteome</keyword>
<keyword evidence="2" id="KW-0812">Transmembrane</keyword>
<proteinExistence type="predicted"/>
<feature type="transmembrane region" description="Helical" evidence="2">
    <location>
        <begin position="133"/>
        <end position="153"/>
    </location>
</feature>
<protein>
    <submittedName>
        <fullName evidence="3">DUF3043 domain-containing protein</fullName>
    </submittedName>
</protein>